<evidence type="ECO:0000313" key="1">
    <source>
        <dbReference type="EMBL" id="GFT97695.1"/>
    </source>
</evidence>
<proteinExistence type="predicted"/>
<accession>A0A8X6PZA5</accession>
<gene>
    <name evidence="1" type="ORF">NPIL_51751</name>
</gene>
<sequence length="106" mass="11571">MRARAAARRQRRRWCTASLQQAACQRFGGPVFYGGTLAIPAGRIASAGKACVAAYAVAACKLPACVRRVMLARGHGSVPNKPKKAKQYGRRYSIQAKSFYSFFELS</sequence>
<name>A0A8X6PZA5_NEPPI</name>
<keyword evidence="2" id="KW-1185">Reference proteome</keyword>
<reference evidence="1" key="1">
    <citation type="submission" date="2020-08" db="EMBL/GenBank/DDBJ databases">
        <title>Multicomponent nature underlies the extraordinary mechanical properties of spider dragline silk.</title>
        <authorList>
            <person name="Kono N."/>
            <person name="Nakamura H."/>
            <person name="Mori M."/>
            <person name="Yoshida Y."/>
            <person name="Ohtoshi R."/>
            <person name="Malay A.D."/>
            <person name="Moran D.A.P."/>
            <person name="Tomita M."/>
            <person name="Numata K."/>
            <person name="Arakawa K."/>
        </authorList>
    </citation>
    <scope>NUCLEOTIDE SEQUENCE</scope>
</reference>
<dbReference type="AlphaFoldDB" id="A0A8X6PZA5"/>
<dbReference type="EMBL" id="BMAW01122161">
    <property type="protein sequence ID" value="GFT97695.1"/>
    <property type="molecule type" value="Genomic_DNA"/>
</dbReference>
<dbReference type="Proteomes" id="UP000887013">
    <property type="component" value="Unassembled WGS sequence"/>
</dbReference>
<organism evidence="1 2">
    <name type="scientific">Nephila pilipes</name>
    <name type="common">Giant wood spider</name>
    <name type="synonym">Nephila maculata</name>
    <dbReference type="NCBI Taxonomy" id="299642"/>
    <lineage>
        <taxon>Eukaryota</taxon>
        <taxon>Metazoa</taxon>
        <taxon>Ecdysozoa</taxon>
        <taxon>Arthropoda</taxon>
        <taxon>Chelicerata</taxon>
        <taxon>Arachnida</taxon>
        <taxon>Araneae</taxon>
        <taxon>Araneomorphae</taxon>
        <taxon>Entelegynae</taxon>
        <taxon>Araneoidea</taxon>
        <taxon>Nephilidae</taxon>
        <taxon>Nephila</taxon>
    </lineage>
</organism>
<evidence type="ECO:0000313" key="2">
    <source>
        <dbReference type="Proteomes" id="UP000887013"/>
    </source>
</evidence>
<comment type="caution">
    <text evidence="1">The sequence shown here is derived from an EMBL/GenBank/DDBJ whole genome shotgun (WGS) entry which is preliminary data.</text>
</comment>
<protein>
    <submittedName>
        <fullName evidence="1">Uncharacterized protein</fullName>
    </submittedName>
</protein>